<dbReference type="InterPro" id="IPR010441">
    <property type="entry name" value="CH_2"/>
</dbReference>
<evidence type="ECO:0000313" key="3">
    <source>
        <dbReference type="Proteomes" id="UP000694388"/>
    </source>
</evidence>
<evidence type="ECO:0000313" key="2">
    <source>
        <dbReference type="Ensembl" id="ENSEBUP00000015262.1"/>
    </source>
</evidence>
<dbReference type="Pfam" id="PF06294">
    <property type="entry name" value="CH_2"/>
    <property type="match status" value="1"/>
</dbReference>
<reference evidence="2" key="2">
    <citation type="submission" date="2025-09" db="UniProtKB">
        <authorList>
            <consortium name="Ensembl"/>
        </authorList>
    </citation>
    <scope>IDENTIFICATION</scope>
</reference>
<dbReference type="OMA" id="DREVIKW"/>
<feature type="domain" description="CH-like" evidence="1">
    <location>
        <begin position="19"/>
        <end position="81"/>
    </location>
</feature>
<dbReference type="AlphaFoldDB" id="A0A8C4QH39"/>
<dbReference type="GeneTree" id="ENSGT00910000144159"/>
<dbReference type="InterPro" id="IPR036872">
    <property type="entry name" value="CH_dom_sf"/>
</dbReference>
<dbReference type="PANTHER" id="PTHR12509:SF8">
    <property type="entry name" value="SPERMATOGENESIS-ASSOCIATED PROTEIN 4"/>
    <property type="match status" value="1"/>
</dbReference>
<dbReference type="Gene3D" id="1.10.418.10">
    <property type="entry name" value="Calponin-like domain"/>
    <property type="match status" value="1"/>
</dbReference>
<keyword evidence="3" id="KW-1185">Reference proteome</keyword>
<dbReference type="GO" id="GO:0008017">
    <property type="term" value="F:microtubule binding"/>
    <property type="evidence" value="ECO:0007669"/>
    <property type="project" value="TreeGrafter"/>
</dbReference>
<accession>A0A8C4QH39</accession>
<organism evidence="2 3">
    <name type="scientific">Eptatretus burgeri</name>
    <name type="common">Inshore hagfish</name>
    <dbReference type="NCBI Taxonomy" id="7764"/>
    <lineage>
        <taxon>Eukaryota</taxon>
        <taxon>Metazoa</taxon>
        <taxon>Chordata</taxon>
        <taxon>Craniata</taxon>
        <taxon>Vertebrata</taxon>
        <taxon>Cyclostomata</taxon>
        <taxon>Myxini</taxon>
        <taxon>Myxiniformes</taxon>
        <taxon>Myxinidae</taxon>
        <taxon>Eptatretinae</taxon>
        <taxon>Eptatretus</taxon>
    </lineage>
</organism>
<dbReference type="GO" id="GO:0051493">
    <property type="term" value="P:regulation of cytoskeleton organization"/>
    <property type="evidence" value="ECO:0007669"/>
    <property type="project" value="TreeGrafter"/>
</dbReference>
<dbReference type="GO" id="GO:0005930">
    <property type="term" value="C:axoneme"/>
    <property type="evidence" value="ECO:0007669"/>
    <property type="project" value="TreeGrafter"/>
</dbReference>
<protein>
    <submittedName>
        <fullName evidence="2">Spermatogenesis associated 4</fullName>
    </submittedName>
</protein>
<proteinExistence type="predicted"/>
<reference evidence="2" key="1">
    <citation type="submission" date="2025-08" db="UniProtKB">
        <authorList>
            <consortium name="Ensembl"/>
        </authorList>
    </citation>
    <scope>IDENTIFICATION</scope>
</reference>
<dbReference type="Ensembl" id="ENSEBUT00000015838.1">
    <property type="protein sequence ID" value="ENSEBUP00000015262.1"/>
    <property type="gene ID" value="ENSEBUG00000009614.1"/>
</dbReference>
<name>A0A8C4QH39_EPTBU</name>
<dbReference type="PANTHER" id="PTHR12509">
    <property type="entry name" value="SPERMATOGENESIS-ASSOCIATED 4-RELATED"/>
    <property type="match status" value="1"/>
</dbReference>
<dbReference type="InterPro" id="IPR052111">
    <property type="entry name" value="Spermatogenesis_Ciliary_MAP"/>
</dbReference>
<dbReference type="Proteomes" id="UP000694388">
    <property type="component" value="Unplaced"/>
</dbReference>
<sequence length="182" mass="21061">RPDSSDGRVLVWCITAMFLHRDFSNGNLLAKIFSQYYPRVIATHNFINGTSLSTKMSNWYHLQQHLVNGTLHCKPGAAEALVFNLFYTIPTEWNNHHGLTWTSQTHAYQRQLPLHARATASQTLKNNIRNSELLAEPGQQHMQRKAQALLLAHQQQRREERRLFPGRFNIKPTMAELAIRLH</sequence>
<evidence type="ECO:0000259" key="1">
    <source>
        <dbReference type="Pfam" id="PF06294"/>
    </source>
</evidence>